<organism evidence="1 2">
    <name type="scientific">Subsaximicrobium wynnwilliamsii</name>
    <dbReference type="NCBI Taxonomy" id="291179"/>
    <lineage>
        <taxon>Bacteria</taxon>
        <taxon>Pseudomonadati</taxon>
        <taxon>Bacteroidota</taxon>
        <taxon>Flavobacteriia</taxon>
        <taxon>Flavobacteriales</taxon>
        <taxon>Flavobacteriaceae</taxon>
        <taxon>Subsaximicrobium</taxon>
    </lineage>
</organism>
<proteinExistence type="predicted"/>
<reference evidence="1 2" key="1">
    <citation type="submission" date="2019-08" db="EMBL/GenBank/DDBJ databases">
        <title>Genomes of Subsaximicrobium wynnwilliamsii strains.</title>
        <authorList>
            <person name="Bowman J.P."/>
        </authorList>
    </citation>
    <scope>NUCLEOTIDE SEQUENCE [LARGE SCALE GENOMIC DNA]</scope>
    <source>
        <strain evidence="1 2">2-80-2</strain>
    </source>
</reference>
<protein>
    <submittedName>
        <fullName evidence="1">Uncharacterized protein</fullName>
    </submittedName>
</protein>
<comment type="caution">
    <text evidence="1">The sequence shown here is derived from an EMBL/GenBank/DDBJ whole genome shotgun (WGS) entry which is preliminary data.</text>
</comment>
<evidence type="ECO:0000313" key="2">
    <source>
        <dbReference type="Proteomes" id="UP000321578"/>
    </source>
</evidence>
<dbReference type="Proteomes" id="UP000321578">
    <property type="component" value="Unassembled WGS sequence"/>
</dbReference>
<name>A0A5C6ZML9_9FLAO</name>
<dbReference type="AlphaFoldDB" id="A0A5C6ZML9"/>
<gene>
    <name evidence="1" type="ORF">ESY86_02890</name>
</gene>
<sequence length="165" mass="16999">MKTFITTLIFISFLIGNAQVDGVGIGTTTPKSTLDINGNLSVKVVELMGGGANAATPIDDGVYISLTPSSGSPEFILPDATTVPGRVYVLRNISDTQEAVIYTFGGDSAANSGAGVEFYAGNSRVSSESVVMMPDATGTPGSGERTKTLIFMSDGSNWTYGALGL</sequence>
<keyword evidence="2" id="KW-1185">Reference proteome</keyword>
<dbReference type="OrthoDB" id="1251128at2"/>
<dbReference type="EMBL" id="VORO01000002">
    <property type="protein sequence ID" value="TXD90918.1"/>
    <property type="molecule type" value="Genomic_DNA"/>
</dbReference>
<evidence type="ECO:0000313" key="1">
    <source>
        <dbReference type="EMBL" id="TXD90918.1"/>
    </source>
</evidence>
<dbReference type="RefSeq" id="WP_147085019.1">
    <property type="nucleotide sequence ID" value="NZ_VORM01000001.1"/>
</dbReference>
<accession>A0A5C6ZML9</accession>